<evidence type="ECO:0000259" key="3">
    <source>
        <dbReference type="Pfam" id="PF21307"/>
    </source>
</evidence>
<organism evidence="5 6">
    <name type="scientific">Sinomicrobium pectinilyticum</name>
    <dbReference type="NCBI Taxonomy" id="1084421"/>
    <lineage>
        <taxon>Bacteria</taxon>
        <taxon>Pseudomonadati</taxon>
        <taxon>Bacteroidota</taxon>
        <taxon>Flavobacteriia</taxon>
        <taxon>Flavobacteriales</taxon>
        <taxon>Flavobacteriaceae</taxon>
        <taxon>Sinomicrobium</taxon>
    </lineage>
</organism>
<evidence type="ECO:0000256" key="1">
    <source>
        <dbReference type="SAM" id="SignalP"/>
    </source>
</evidence>
<keyword evidence="1" id="KW-0732">Signal</keyword>
<dbReference type="GO" id="GO:0005975">
    <property type="term" value="P:carbohydrate metabolic process"/>
    <property type="evidence" value="ECO:0007669"/>
    <property type="project" value="InterPro"/>
</dbReference>
<name>A0A3N0DHT1_SINP1</name>
<keyword evidence="6" id="KW-1185">Reference proteome</keyword>
<dbReference type="InterPro" id="IPR012341">
    <property type="entry name" value="6hp_glycosidase-like_sf"/>
</dbReference>
<sequence length="797" mass="89915">MKKNKYIKVWVYTILGIALLSCNRKADTKDIADAKVQKTGEFWYRQPAKEWMEALPVGNGRFGAMVFGDPSHERIQLNEDSMWPGGPDLGDSKGTVEDLEYLRELLKEGKTHEADKEIVERFSYKTITKSHQTMGDLYIDFEGDKNIKDYRRSLNLDNAVVSVEYTADGNTYTEKVFASAVDDVLVIELTTTAEKGMDLSLKLDRPEDHGHPTVSVSALPSGELSMKGTVTQYGGAVGSEPHSMDYGVDFETRLRVKHESGTVEADKGVLRLANVKRATLLLAGATSFYHDNYEEQNTKTLDAVRNKTFEELLESHIADYRKFYDRVTLDLGGKELDSLPTDERLARIKEGNDDPGLMAKLFQYGRYLLISSSRPGTNPANLQGIWNEHIEAPWNADYHLNINLQMNYWPAEVTNLSELHQPLFDFGDRLIERGKITAKEQYGINRGAVVHHTTDLWAPAWMRAEKPYWGSWIHGGGWLAQHYWEHYQFTGDTAFLRNRAYPALKAFAGFYLDWLVQDKNGKWISVPETSPENSYIAEDGKAAAVSAGSAMGHQIIAEVLENTLSAAKDLGIENEFTEEVKQKRKDLFPGVVVGEDGRILEWNHPYEEAEKGHRHMSHLYALHPGSKITSADKEAFEAAKKTIGYRLEHGGAGTGWSRAWMINFNARLFDKVSAEENIRKFLQISIADNMFDMHPPFQIDGNFGYTAGVAELLMQSHEGFIRLLPALPANWPDGKVEGLVARGNIIVDIIWEDGKLTALALYSEQARTCKLWYDGTEKEVQLPEGEKVWFGPDLKKE</sequence>
<evidence type="ECO:0000313" key="6">
    <source>
        <dbReference type="Proteomes" id="UP000267469"/>
    </source>
</evidence>
<dbReference type="InterPro" id="IPR054363">
    <property type="entry name" value="GH95_cat"/>
</dbReference>
<gene>
    <name evidence="5" type="ORF">ED312_21565</name>
</gene>
<reference evidence="5 6" key="1">
    <citation type="submission" date="2018-10" db="EMBL/GenBank/DDBJ databases">
        <title>Sinomicrobium pectinilyticum sp. nov., a pectinase-producing bacterium isolated from alkaline and saline soil, and emended description of the genus Sinomicrobium.</title>
        <authorList>
            <person name="Cheng B."/>
            <person name="Li C."/>
            <person name="Lai Q."/>
            <person name="Du M."/>
            <person name="Shao Z."/>
            <person name="Xu P."/>
            <person name="Yang C."/>
        </authorList>
    </citation>
    <scope>NUCLEOTIDE SEQUENCE [LARGE SCALE GENOMIC DNA]</scope>
    <source>
        <strain evidence="5 6">5DNS001</strain>
    </source>
</reference>
<proteinExistence type="predicted"/>
<dbReference type="InterPro" id="IPR008928">
    <property type="entry name" value="6-hairpin_glycosidase_sf"/>
</dbReference>
<feature type="domain" description="Alpha fucosidase A-like C-terminal" evidence="3">
    <location>
        <begin position="715"/>
        <end position="775"/>
    </location>
</feature>
<feature type="domain" description="Glycosyl hydrolase family 95 catalytic" evidence="4">
    <location>
        <begin position="309"/>
        <end position="713"/>
    </location>
</feature>
<evidence type="ECO:0000259" key="2">
    <source>
        <dbReference type="Pfam" id="PF14498"/>
    </source>
</evidence>
<dbReference type="Pfam" id="PF21307">
    <property type="entry name" value="Glyco_hydro_95_C"/>
    <property type="match status" value="1"/>
</dbReference>
<dbReference type="PROSITE" id="PS51257">
    <property type="entry name" value="PROKAR_LIPOPROTEIN"/>
    <property type="match status" value="1"/>
</dbReference>
<feature type="domain" description="Glycosyl hydrolase family 95 N-terminal" evidence="2">
    <location>
        <begin position="43"/>
        <end position="288"/>
    </location>
</feature>
<dbReference type="InterPro" id="IPR027414">
    <property type="entry name" value="GH95_N_dom"/>
</dbReference>
<dbReference type="GO" id="GO:0004560">
    <property type="term" value="F:alpha-L-fucosidase activity"/>
    <property type="evidence" value="ECO:0007669"/>
    <property type="project" value="InterPro"/>
</dbReference>
<evidence type="ECO:0000313" key="5">
    <source>
        <dbReference type="EMBL" id="RNL75252.1"/>
    </source>
</evidence>
<dbReference type="Pfam" id="PF22124">
    <property type="entry name" value="Glyco_hydro_95_cat"/>
    <property type="match status" value="1"/>
</dbReference>
<dbReference type="PIRSF" id="PIRSF007663">
    <property type="entry name" value="UCP007663"/>
    <property type="match status" value="1"/>
</dbReference>
<dbReference type="OrthoDB" id="9802600at2"/>
<dbReference type="SUPFAM" id="SSF48208">
    <property type="entry name" value="Six-hairpin glycosidases"/>
    <property type="match status" value="1"/>
</dbReference>
<evidence type="ECO:0000259" key="4">
    <source>
        <dbReference type="Pfam" id="PF22124"/>
    </source>
</evidence>
<accession>A0A3N0DHT1</accession>
<feature type="signal peptide" evidence="1">
    <location>
        <begin position="1"/>
        <end position="26"/>
    </location>
</feature>
<dbReference type="Pfam" id="PF14498">
    <property type="entry name" value="Glyco_hyd_65N_2"/>
    <property type="match status" value="1"/>
</dbReference>
<dbReference type="Gene3D" id="1.50.10.10">
    <property type="match status" value="1"/>
</dbReference>
<dbReference type="AlphaFoldDB" id="A0A3N0DHT1"/>
<feature type="chain" id="PRO_5018319050" evidence="1">
    <location>
        <begin position="27"/>
        <end position="797"/>
    </location>
</feature>
<dbReference type="RefSeq" id="WP_123218096.1">
    <property type="nucleotide sequence ID" value="NZ_RJTM01000169.1"/>
</dbReference>
<dbReference type="EMBL" id="RJTM01000169">
    <property type="protein sequence ID" value="RNL75252.1"/>
    <property type="molecule type" value="Genomic_DNA"/>
</dbReference>
<dbReference type="InterPro" id="IPR049053">
    <property type="entry name" value="AFCA-like_C"/>
</dbReference>
<dbReference type="PANTHER" id="PTHR31084:SF0">
    <property type="entry name" value="ALPHA-L-FUCOSIDASE 2"/>
    <property type="match status" value="1"/>
</dbReference>
<dbReference type="Proteomes" id="UP000267469">
    <property type="component" value="Unassembled WGS sequence"/>
</dbReference>
<dbReference type="PANTHER" id="PTHR31084">
    <property type="entry name" value="ALPHA-L-FUCOSIDASE 2"/>
    <property type="match status" value="1"/>
</dbReference>
<protein>
    <submittedName>
        <fullName evidence="5">Glycoside hydrolase family 95 protein</fullName>
    </submittedName>
</protein>
<dbReference type="InterPro" id="IPR016518">
    <property type="entry name" value="Alpha-L-fucosidase"/>
</dbReference>
<comment type="caution">
    <text evidence="5">The sequence shown here is derived from an EMBL/GenBank/DDBJ whole genome shotgun (WGS) entry which is preliminary data.</text>
</comment>
<keyword evidence="5" id="KW-0378">Hydrolase</keyword>